<protein>
    <submittedName>
        <fullName evidence="13">Site-2 protease family protein</fullName>
    </submittedName>
</protein>
<reference evidence="14" key="1">
    <citation type="submission" date="2017-04" db="EMBL/GenBank/DDBJ databases">
        <title>Finegoldia magna isolated from orthopedic joint implant-associated infections.</title>
        <authorList>
            <person name="Bjorklund S."/>
            <person name="Bruggemann H."/>
            <person name="Jensen A."/>
            <person name="Hellmark B."/>
            <person name="Soderquist B."/>
        </authorList>
    </citation>
    <scope>NUCLEOTIDE SEQUENCE [LARGE SCALE GENOMIC DNA]</scope>
    <source>
        <strain evidence="14">08T492</strain>
    </source>
</reference>
<evidence type="ECO:0000256" key="4">
    <source>
        <dbReference type="ARBA" id="ARBA00022475"/>
    </source>
</evidence>
<dbReference type="OMA" id="NPIRHLD"/>
<dbReference type="GO" id="GO:0046872">
    <property type="term" value="F:metal ion binding"/>
    <property type="evidence" value="ECO:0007669"/>
    <property type="project" value="UniProtKB-KW"/>
</dbReference>
<proteinExistence type="inferred from homology"/>
<evidence type="ECO:0000256" key="3">
    <source>
        <dbReference type="ARBA" id="ARBA00007931"/>
    </source>
</evidence>
<comment type="cofactor">
    <cofactor evidence="1">
        <name>Zn(2+)</name>
        <dbReference type="ChEBI" id="CHEBI:29105"/>
    </cofactor>
</comment>
<comment type="caution">
    <text evidence="13">The sequence shown here is derived from an EMBL/GenBank/DDBJ whole genome shotgun (WGS) entry which is preliminary data.</text>
</comment>
<keyword evidence="5 13" id="KW-0645">Protease</keyword>
<keyword evidence="4" id="KW-1003">Cell membrane</keyword>
<keyword evidence="10" id="KW-1133">Transmembrane helix</keyword>
<evidence type="ECO:0000256" key="2">
    <source>
        <dbReference type="ARBA" id="ARBA00004651"/>
    </source>
</evidence>
<dbReference type="Pfam" id="PF02163">
    <property type="entry name" value="Peptidase_M50"/>
    <property type="match status" value="1"/>
</dbReference>
<gene>
    <name evidence="13" type="ORF">B9N56_04070</name>
</gene>
<evidence type="ECO:0000256" key="11">
    <source>
        <dbReference type="ARBA" id="ARBA00023049"/>
    </source>
</evidence>
<keyword evidence="6" id="KW-0812">Transmembrane</keyword>
<evidence type="ECO:0000256" key="6">
    <source>
        <dbReference type="ARBA" id="ARBA00022692"/>
    </source>
</evidence>
<dbReference type="PANTHER" id="PTHR35864">
    <property type="entry name" value="ZINC METALLOPROTEASE MJ0611-RELATED"/>
    <property type="match status" value="1"/>
</dbReference>
<dbReference type="InterPro" id="IPR052348">
    <property type="entry name" value="Metallopeptidase_M50B"/>
</dbReference>
<evidence type="ECO:0000256" key="1">
    <source>
        <dbReference type="ARBA" id="ARBA00001947"/>
    </source>
</evidence>
<keyword evidence="9" id="KW-0862">Zinc</keyword>
<dbReference type="PANTHER" id="PTHR35864:SF1">
    <property type="entry name" value="ZINC METALLOPROTEASE YWHC-RELATED"/>
    <property type="match status" value="1"/>
</dbReference>
<dbReference type="InterPro" id="IPR008915">
    <property type="entry name" value="Peptidase_M50"/>
</dbReference>
<keyword evidence="12" id="KW-0472">Membrane</keyword>
<organism evidence="13 14">
    <name type="scientific">Finegoldia magna</name>
    <name type="common">Peptostreptococcus magnus</name>
    <dbReference type="NCBI Taxonomy" id="1260"/>
    <lineage>
        <taxon>Bacteria</taxon>
        <taxon>Bacillati</taxon>
        <taxon>Bacillota</taxon>
        <taxon>Tissierellia</taxon>
        <taxon>Tissierellales</taxon>
        <taxon>Peptoniphilaceae</taxon>
        <taxon>Finegoldia</taxon>
    </lineage>
</organism>
<dbReference type="Proteomes" id="UP000215361">
    <property type="component" value="Unassembled WGS sequence"/>
</dbReference>
<dbReference type="InterPro" id="IPR044537">
    <property type="entry name" value="Rip2-like"/>
</dbReference>
<evidence type="ECO:0000256" key="7">
    <source>
        <dbReference type="ARBA" id="ARBA00022723"/>
    </source>
</evidence>
<sequence>MLETINHYIIIIFVLLPTIVLHELAHGYVAYWMGDNTAKNMGRLSFNPIDHIDPLGAISLILFKFGWAKPVPINSYNFRKRHLGMFLVSIAGVTVNLILGLIFSFLYVRFSHVNPVVSEILSLFIVYNVYFAVFNLIPVPPLDGSKVVTAFFPGKFLDFMAKYEKYTYFILLILIFSGVLGKVLTPITSFIIDKFLRLAIAL</sequence>
<evidence type="ECO:0000256" key="10">
    <source>
        <dbReference type="ARBA" id="ARBA00022989"/>
    </source>
</evidence>
<comment type="similarity">
    <text evidence="3">Belongs to the peptidase M50B family.</text>
</comment>
<evidence type="ECO:0000313" key="13">
    <source>
        <dbReference type="EMBL" id="OXZ38190.1"/>
    </source>
</evidence>
<accession>A0A133MYK9</accession>
<evidence type="ECO:0000256" key="12">
    <source>
        <dbReference type="ARBA" id="ARBA00023136"/>
    </source>
</evidence>
<evidence type="ECO:0000256" key="9">
    <source>
        <dbReference type="ARBA" id="ARBA00022833"/>
    </source>
</evidence>
<evidence type="ECO:0000256" key="5">
    <source>
        <dbReference type="ARBA" id="ARBA00022670"/>
    </source>
</evidence>
<evidence type="ECO:0000256" key="8">
    <source>
        <dbReference type="ARBA" id="ARBA00022801"/>
    </source>
</evidence>
<dbReference type="EMBL" id="NDYI01000011">
    <property type="protein sequence ID" value="OXZ38190.1"/>
    <property type="molecule type" value="Genomic_DNA"/>
</dbReference>
<comment type="subcellular location">
    <subcellularLocation>
        <location evidence="2">Cell membrane</location>
        <topology evidence="2">Multi-pass membrane protein</topology>
    </subcellularLocation>
</comment>
<keyword evidence="8" id="KW-0378">Hydrolase</keyword>
<dbReference type="AlphaFoldDB" id="A0A133MYK9"/>
<dbReference type="GO" id="GO:0006508">
    <property type="term" value="P:proteolysis"/>
    <property type="evidence" value="ECO:0007669"/>
    <property type="project" value="UniProtKB-KW"/>
</dbReference>
<name>A0A133MYK9_FINMA</name>
<dbReference type="RefSeq" id="WP_002838146.1">
    <property type="nucleotide sequence ID" value="NZ_CABKMR010000001.1"/>
</dbReference>
<keyword evidence="7" id="KW-0479">Metal-binding</keyword>
<dbReference type="GO" id="GO:0008237">
    <property type="term" value="F:metallopeptidase activity"/>
    <property type="evidence" value="ECO:0007669"/>
    <property type="project" value="UniProtKB-KW"/>
</dbReference>
<keyword evidence="11" id="KW-0482">Metalloprotease</keyword>
<evidence type="ECO:0000313" key="14">
    <source>
        <dbReference type="Proteomes" id="UP000215361"/>
    </source>
</evidence>
<dbReference type="CDD" id="cd06158">
    <property type="entry name" value="S2P-M50_like_1"/>
    <property type="match status" value="1"/>
</dbReference>
<dbReference type="GO" id="GO:0005886">
    <property type="term" value="C:plasma membrane"/>
    <property type="evidence" value="ECO:0007669"/>
    <property type="project" value="UniProtKB-SubCell"/>
</dbReference>